<feature type="compositionally biased region" description="Polar residues" evidence="1">
    <location>
        <begin position="523"/>
        <end position="542"/>
    </location>
</feature>
<evidence type="ECO:0000313" key="4">
    <source>
        <dbReference type="Proteomes" id="UP001597183"/>
    </source>
</evidence>
<feature type="compositionally biased region" description="Low complexity" evidence="1">
    <location>
        <begin position="633"/>
        <end position="644"/>
    </location>
</feature>
<feature type="compositionally biased region" description="Low complexity" evidence="1">
    <location>
        <begin position="653"/>
        <end position="666"/>
    </location>
</feature>
<dbReference type="EMBL" id="JBHTMK010000037">
    <property type="protein sequence ID" value="MFD1368858.1"/>
    <property type="molecule type" value="Genomic_DNA"/>
</dbReference>
<feature type="region of interest" description="Disordered" evidence="1">
    <location>
        <begin position="616"/>
        <end position="673"/>
    </location>
</feature>
<reference evidence="4" key="1">
    <citation type="journal article" date="2019" name="Int. J. Syst. Evol. Microbiol.">
        <title>The Global Catalogue of Microorganisms (GCM) 10K type strain sequencing project: providing services to taxonomists for standard genome sequencing and annotation.</title>
        <authorList>
            <consortium name="The Broad Institute Genomics Platform"/>
            <consortium name="The Broad Institute Genome Sequencing Center for Infectious Disease"/>
            <person name="Wu L."/>
            <person name="Ma J."/>
        </authorList>
    </citation>
    <scope>NUCLEOTIDE SEQUENCE [LARGE SCALE GENOMIC DNA]</scope>
    <source>
        <strain evidence="4">CCM 7526</strain>
    </source>
</reference>
<feature type="compositionally biased region" description="Polar residues" evidence="1">
    <location>
        <begin position="618"/>
        <end position="627"/>
    </location>
</feature>
<keyword evidence="2" id="KW-0812">Transmembrane</keyword>
<evidence type="ECO:0000256" key="2">
    <source>
        <dbReference type="SAM" id="Phobius"/>
    </source>
</evidence>
<sequence length="673" mass="73176">MTTPVPVSDHLPKLATPGERLGWIFNDRNLYLRKFMEPVPQPAAAPQHLFDKLSRAQHNLTKKIFQVAGGGVGLALLISCCGGSVGASSNGGAYGFLAFLAFAAGIGGAVWLGTAPGRIKAEIAAAQQQLQYQYQQAYAAWDQRRQHHEYQQRQTVDAMNEWGAATPSNSTRRVDIIGGTTYGWEAVLTVFGGSLLATRGPMVLVDFTGEALCGELLTLASMTERTVQQFRLPSEMSRFDLVGGLGANEFVDCLVESMFGDATGATRAERSQDTMLLREVCAVLEPQISVGRLLAALRVLTDRPVQAALTPDEVDRLLDLQPDEVRRQMHQQLRRIEAFLHPLEEMGSESAAPGDADLTCVIAEGDRRNAQAELLKDLLVQWLARRVRQESGPMGSLVLIGADEVNHRAIENLSTLCERRGIRLVLFYAHLREHTLQTIGGGEVALMRLGNHTEAGQAADFIGKGHKFVLSQLTRTLGGNETHTLADTYGESETHGGSSGWSRSHTSGHGGGSSTYSSSGGTNWSQTRNWSQTESNARGQNWSDAQAAQRVYEYTLEPRVLQDLPEYAMVLVKSEGRGAVVQAVEVNPDIVTLPRVSMQPIDLLPLPDRAEAVHPATRQPSQVTASQPEPLAAHDTAAQDAATALNGWGNAVPQQPQYQQQQQPYQGPWGGRQ</sequence>
<keyword evidence="4" id="KW-1185">Reference proteome</keyword>
<comment type="caution">
    <text evidence="3">The sequence shown here is derived from an EMBL/GenBank/DDBJ whole genome shotgun (WGS) entry which is preliminary data.</text>
</comment>
<protein>
    <submittedName>
        <fullName evidence="3">Uncharacterized protein</fullName>
    </submittedName>
</protein>
<evidence type="ECO:0000313" key="3">
    <source>
        <dbReference type="EMBL" id="MFD1368858.1"/>
    </source>
</evidence>
<feature type="transmembrane region" description="Helical" evidence="2">
    <location>
        <begin position="64"/>
        <end position="87"/>
    </location>
</feature>
<accession>A0ABW4AE86</accession>
<feature type="region of interest" description="Disordered" evidence="1">
    <location>
        <begin position="484"/>
        <end position="542"/>
    </location>
</feature>
<evidence type="ECO:0000256" key="1">
    <source>
        <dbReference type="SAM" id="MobiDB-lite"/>
    </source>
</evidence>
<gene>
    <name evidence="3" type="ORF">ACFQ5G_26230</name>
</gene>
<proteinExistence type="predicted"/>
<dbReference type="RefSeq" id="WP_317788308.1">
    <property type="nucleotide sequence ID" value="NZ_AP028461.1"/>
</dbReference>
<keyword evidence="2" id="KW-1133">Transmembrane helix</keyword>
<dbReference type="Proteomes" id="UP001597183">
    <property type="component" value="Unassembled WGS sequence"/>
</dbReference>
<organism evidence="3 4">
    <name type="scientific">Actinoplanes sichuanensis</name>
    <dbReference type="NCBI Taxonomy" id="512349"/>
    <lineage>
        <taxon>Bacteria</taxon>
        <taxon>Bacillati</taxon>
        <taxon>Actinomycetota</taxon>
        <taxon>Actinomycetes</taxon>
        <taxon>Micromonosporales</taxon>
        <taxon>Micromonosporaceae</taxon>
        <taxon>Actinoplanes</taxon>
    </lineage>
</organism>
<name>A0ABW4AE86_9ACTN</name>
<feature type="transmembrane region" description="Helical" evidence="2">
    <location>
        <begin position="93"/>
        <end position="112"/>
    </location>
</feature>
<keyword evidence="2" id="KW-0472">Membrane</keyword>